<sequence length="332" mass="37683">MSYKNITFDKSDEELYREFIAHMMQEDVIAAAIEGEYEGEFKDLINEKLAADLSPIGHIFGDNDSLSATRHRAMVIRSKIDPEIRALCKDLDGKIKYDLSEEDKAAIEEEGVADEDIEDEIYVRPFCMYDVDIKHLYKRDLTALPKEGPEFVKLALNHEMDCLYEDSDEEDEEWEDEEDDEDDEDEEDDEEEAEIDEAELKALAEAVGKGKGKAAAEEAEEEEHDHDEEHEHGEDCGCAHDVIDLNEELPFDEDEVEMADAEKGLQLLKEHRSAVVAELEKIAGASIDTFKTFHIPGRHYVVGWLEGFGIFGIRISYPILVDGGSDDEVEDV</sequence>
<organism evidence="1 2">
    <name type="scientific">Linderina macrospora</name>
    <dbReference type="NCBI Taxonomy" id="4868"/>
    <lineage>
        <taxon>Eukaryota</taxon>
        <taxon>Fungi</taxon>
        <taxon>Fungi incertae sedis</taxon>
        <taxon>Zoopagomycota</taxon>
        <taxon>Kickxellomycotina</taxon>
        <taxon>Kickxellomycetes</taxon>
        <taxon>Kickxellales</taxon>
        <taxon>Kickxellaceae</taxon>
        <taxon>Linderina</taxon>
    </lineage>
</organism>
<evidence type="ECO:0000313" key="1">
    <source>
        <dbReference type="EMBL" id="KAJ1931260.1"/>
    </source>
</evidence>
<protein>
    <submittedName>
        <fullName evidence="1">Uncharacterized protein</fullName>
    </submittedName>
</protein>
<name>A0ACC1IYZ4_9FUNG</name>
<dbReference type="EMBL" id="JANBPW010006093">
    <property type="protein sequence ID" value="KAJ1931260.1"/>
    <property type="molecule type" value="Genomic_DNA"/>
</dbReference>
<reference evidence="1" key="1">
    <citation type="submission" date="2022-07" db="EMBL/GenBank/DDBJ databases">
        <title>Phylogenomic reconstructions and comparative analyses of Kickxellomycotina fungi.</title>
        <authorList>
            <person name="Reynolds N.K."/>
            <person name="Stajich J.E."/>
            <person name="Barry K."/>
            <person name="Grigoriev I.V."/>
            <person name="Crous P."/>
            <person name="Smith M.E."/>
        </authorList>
    </citation>
    <scope>NUCLEOTIDE SEQUENCE</scope>
    <source>
        <strain evidence="1">NRRL 5244</strain>
    </source>
</reference>
<comment type="caution">
    <text evidence="1">The sequence shown here is derived from an EMBL/GenBank/DDBJ whole genome shotgun (WGS) entry which is preliminary data.</text>
</comment>
<dbReference type="Proteomes" id="UP001150603">
    <property type="component" value="Unassembled WGS sequence"/>
</dbReference>
<evidence type="ECO:0000313" key="2">
    <source>
        <dbReference type="Proteomes" id="UP001150603"/>
    </source>
</evidence>
<feature type="non-terminal residue" evidence="1">
    <location>
        <position position="332"/>
    </location>
</feature>
<keyword evidence="2" id="KW-1185">Reference proteome</keyword>
<gene>
    <name evidence="1" type="ORF">FBU59_006775</name>
</gene>
<proteinExistence type="predicted"/>
<accession>A0ACC1IYZ4</accession>